<evidence type="ECO:0000313" key="7">
    <source>
        <dbReference type="Proteomes" id="UP000036890"/>
    </source>
</evidence>
<dbReference type="PANTHER" id="PTHR30055:SF234">
    <property type="entry name" value="HTH-TYPE TRANSCRIPTIONAL REGULATOR BETI"/>
    <property type="match status" value="1"/>
</dbReference>
<organism evidence="6 7">
    <name type="scientific">Stenotrophomonas geniculata N1</name>
    <dbReference type="NCBI Taxonomy" id="1167641"/>
    <lineage>
        <taxon>Bacteria</taxon>
        <taxon>Pseudomonadati</taxon>
        <taxon>Pseudomonadota</taxon>
        <taxon>Gammaproteobacteria</taxon>
        <taxon>Lysobacterales</taxon>
        <taxon>Lysobacteraceae</taxon>
        <taxon>Stenotrophomonas</taxon>
    </lineage>
</organism>
<evidence type="ECO:0000256" key="4">
    <source>
        <dbReference type="PROSITE-ProRule" id="PRU00335"/>
    </source>
</evidence>
<dbReference type="PRINTS" id="PR00455">
    <property type="entry name" value="HTHTETR"/>
</dbReference>
<evidence type="ECO:0000259" key="5">
    <source>
        <dbReference type="PROSITE" id="PS50977"/>
    </source>
</evidence>
<dbReference type="PROSITE" id="PS50977">
    <property type="entry name" value="HTH_TETR_2"/>
    <property type="match status" value="1"/>
</dbReference>
<sequence length="214" mass="23040">MTPLPGRREQRKAKTRQAISDVATELIIRRGFEAVSMSEIAEAAGVSRKTVFNYFASKEDLVFDRDEEARTLLREGMMARSGMTPLMAFQSLVRELLEAGHPLLRINAGAAAFWGTVAESPVLVAHARRLQAQLTDDLAQLMADAVGRPGHDAEGRLGAAMLLASMVAAYEKGLASQLQGEDPREAMLQLIVRGANGVLVALAGTPYTDPGARP</sequence>
<accession>A0A0L8ABW4</accession>
<dbReference type="RefSeq" id="WP_010484820.1">
    <property type="nucleotide sequence ID" value="NZ_AJLO02000016.1"/>
</dbReference>
<evidence type="ECO:0000256" key="3">
    <source>
        <dbReference type="ARBA" id="ARBA00023163"/>
    </source>
</evidence>
<reference evidence="6 7" key="1">
    <citation type="journal article" date="2012" name="J. Bacteriol.">
        <title>Genome sequence of a novel nicotine-degrading strain, Pseudomonas geniculata N1.</title>
        <authorList>
            <person name="Tang H."/>
            <person name="Yu H."/>
            <person name="Tai C."/>
            <person name="Huang K."/>
            <person name="Liu Y."/>
            <person name="Wang L."/>
            <person name="Yao Y."/>
            <person name="Wu G."/>
            <person name="Xu P."/>
        </authorList>
    </citation>
    <scope>NUCLEOTIDE SEQUENCE [LARGE SCALE GENOMIC DNA]</scope>
    <source>
        <strain evidence="6 7">N1</strain>
    </source>
</reference>
<dbReference type="SUPFAM" id="SSF46689">
    <property type="entry name" value="Homeodomain-like"/>
    <property type="match status" value="1"/>
</dbReference>
<proteinExistence type="predicted"/>
<name>A0A0L8ABW4_9GAMM</name>
<dbReference type="GO" id="GO:0003700">
    <property type="term" value="F:DNA-binding transcription factor activity"/>
    <property type="evidence" value="ECO:0007669"/>
    <property type="project" value="TreeGrafter"/>
</dbReference>
<gene>
    <name evidence="6" type="ORF">W7K_08175</name>
</gene>
<dbReference type="Gene3D" id="1.10.357.10">
    <property type="entry name" value="Tetracycline Repressor, domain 2"/>
    <property type="match status" value="1"/>
</dbReference>
<feature type="DNA-binding region" description="H-T-H motif" evidence="4">
    <location>
        <begin position="36"/>
        <end position="55"/>
    </location>
</feature>
<dbReference type="Proteomes" id="UP000036890">
    <property type="component" value="Unassembled WGS sequence"/>
</dbReference>
<dbReference type="InterPro" id="IPR050109">
    <property type="entry name" value="HTH-type_TetR-like_transc_reg"/>
</dbReference>
<evidence type="ECO:0000313" key="6">
    <source>
        <dbReference type="EMBL" id="KOE99795.1"/>
    </source>
</evidence>
<dbReference type="InterPro" id="IPR001647">
    <property type="entry name" value="HTH_TetR"/>
</dbReference>
<evidence type="ECO:0000256" key="1">
    <source>
        <dbReference type="ARBA" id="ARBA00023015"/>
    </source>
</evidence>
<evidence type="ECO:0000256" key="2">
    <source>
        <dbReference type="ARBA" id="ARBA00023125"/>
    </source>
</evidence>
<dbReference type="Pfam" id="PF00440">
    <property type="entry name" value="TetR_N"/>
    <property type="match status" value="1"/>
</dbReference>
<feature type="domain" description="HTH tetR-type" evidence="5">
    <location>
        <begin position="13"/>
        <end position="73"/>
    </location>
</feature>
<dbReference type="GO" id="GO:0000976">
    <property type="term" value="F:transcription cis-regulatory region binding"/>
    <property type="evidence" value="ECO:0007669"/>
    <property type="project" value="TreeGrafter"/>
</dbReference>
<keyword evidence="1" id="KW-0805">Transcription regulation</keyword>
<keyword evidence="2 4" id="KW-0238">DNA-binding</keyword>
<dbReference type="FunFam" id="1.10.10.60:FF:000141">
    <property type="entry name" value="TetR family transcriptional regulator"/>
    <property type="match status" value="1"/>
</dbReference>
<comment type="caution">
    <text evidence="6">The sequence shown here is derived from an EMBL/GenBank/DDBJ whole genome shotgun (WGS) entry which is preliminary data.</text>
</comment>
<dbReference type="EMBL" id="AJLO02000016">
    <property type="protein sequence ID" value="KOE99795.1"/>
    <property type="molecule type" value="Genomic_DNA"/>
</dbReference>
<dbReference type="PANTHER" id="PTHR30055">
    <property type="entry name" value="HTH-TYPE TRANSCRIPTIONAL REGULATOR RUTR"/>
    <property type="match status" value="1"/>
</dbReference>
<dbReference type="OrthoDB" id="63332at2"/>
<protein>
    <submittedName>
        <fullName evidence="6">TetR family transcriptional regulator</fullName>
    </submittedName>
</protein>
<keyword evidence="3" id="KW-0804">Transcription</keyword>
<dbReference type="InterPro" id="IPR009057">
    <property type="entry name" value="Homeodomain-like_sf"/>
</dbReference>
<dbReference type="AlphaFoldDB" id="A0A0L8ABW4"/>